<sequence length="316" mass="32033">MKLSHAAIIAAAAGTAIAAPAVTVTQHVHKQETAYVEGIVGVQDGSTYTSYVTSLAYATSASVDPVPSGSGSASGSVVTVTATYGSAQPSSSASPGSSASSSASILLQQVEDIASVASPSASSTPLTTLSPSTSLAAESTSAPATTSTPSTTATPFSSPTPSSTASSSSPSSSSPSSDFQNSILNEHNSKRALHKDTPSLSWSDTLASYAQNYADNYDCSGTLTHSGGPYGENLALGYSATGTVDAWYGEISSYDWSNPGFSSSTGHFTQVVWKSTTQVGCGIKSCNNEWGNYVVCSYQSAGNFIGEFPQNVEPLA</sequence>
<feature type="signal peptide" evidence="7">
    <location>
        <begin position="1"/>
        <end position="18"/>
    </location>
</feature>
<dbReference type="SMART" id="SM00198">
    <property type="entry name" value="SCP"/>
    <property type="match status" value="1"/>
</dbReference>
<evidence type="ECO:0000256" key="5">
    <source>
        <dbReference type="ARBA" id="ARBA00023055"/>
    </source>
</evidence>
<dbReference type="EMBL" id="LT598468">
    <property type="protein sequence ID" value="SCV04237.1"/>
    <property type="molecule type" value="Genomic_DNA"/>
</dbReference>
<keyword evidence="3" id="KW-0964">Secreted</keyword>
<evidence type="ECO:0000313" key="10">
    <source>
        <dbReference type="Proteomes" id="UP000191024"/>
    </source>
</evidence>
<dbReference type="GO" id="GO:0015918">
    <property type="term" value="P:sterol transport"/>
    <property type="evidence" value="ECO:0007669"/>
    <property type="project" value="UniProtKB-ARBA"/>
</dbReference>
<name>A0A1G4KI40_9SACH</name>
<dbReference type="PROSITE" id="PS01009">
    <property type="entry name" value="CRISP_1"/>
    <property type="match status" value="1"/>
</dbReference>
<dbReference type="Gene3D" id="3.40.33.10">
    <property type="entry name" value="CAP"/>
    <property type="match status" value="1"/>
</dbReference>
<reference evidence="10" key="1">
    <citation type="submission" date="2016-03" db="EMBL/GenBank/DDBJ databases">
        <authorList>
            <person name="Devillers H."/>
        </authorList>
    </citation>
    <scope>NUCLEOTIDE SEQUENCE [LARGE SCALE GENOMIC DNA]</scope>
</reference>
<keyword evidence="4 7" id="KW-0732">Signal</keyword>
<evidence type="ECO:0000313" key="9">
    <source>
        <dbReference type="EMBL" id="SCV04237.1"/>
    </source>
</evidence>
<feature type="compositionally biased region" description="Low complexity" evidence="6">
    <location>
        <begin position="117"/>
        <end position="177"/>
    </location>
</feature>
<keyword evidence="5" id="KW-0445">Lipid transport</keyword>
<keyword evidence="5" id="KW-0813">Transport</keyword>
<evidence type="ECO:0000259" key="8">
    <source>
        <dbReference type="SMART" id="SM00198"/>
    </source>
</evidence>
<dbReference type="InterPro" id="IPR014044">
    <property type="entry name" value="CAP_dom"/>
</dbReference>
<keyword evidence="10" id="KW-1185">Reference proteome</keyword>
<dbReference type="Pfam" id="PF00188">
    <property type="entry name" value="CAP"/>
    <property type="match status" value="1"/>
</dbReference>
<comment type="subcellular location">
    <subcellularLocation>
        <location evidence="1">Secreted</location>
    </subcellularLocation>
</comment>
<dbReference type="OrthoDB" id="337038at2759"/>
<dbReference type="InterPro" id="IPR001283">
    <property type="entry name" value="CRISP-related"/>
</dbReference>
<feature type="chain" id="PRO_5009236523" evidence="7">
    <location>
        <begin position="19"/>
        <end position="316"/>
    </location>
</feature>
<dbReference type="AlphaFoldDB" id="A0A1G4KI40"/>
<dbReference type="PRINTS" id="PR00837">
    <property type="entry name" value="V5TPXLIKE"/>
</dbReference>
<gene>
    <name evidence="9" type="ORF">LAMI_0H14510G</name>
</gene>
<evidence type="ECO:0000256" key="7">
    <source>
        <dbReference type="SAM" id="SignalP"/>
    </source>
</evidence>
<organism evidence="9 10">
    <name type="scientific">Lachancea mirantina</name>
    <dbReference type="NCBI Taxonomy" id="1230905"/>
    <lineage>
        <taxon>Eukaryota</taxon>
        <taxon>Fungi</taxon>
        <taxon>Dikarya</taxon>
        <taxon>Ascomycota</taxon>
        <taxon>Saccharomycotina</taxon>
        <taxon>Saccharomycetes</taxon>
        <taxon>Saccharomycetales</taxon>
        <taxon>Saccharomycetaceae</taxon>
        <taxon>Lachancea</taxon>
    </lineage>
</organism>
<dbReference type="GO" id="GO:0005576">
    <property type="term" value="C:extracellular region"/>
    <property type="evidence" value="ECO:0007669"/>
    <property type="project" value="UniProtKB-SubCell"/>
</dbReference>
<evidence type="ECO:0000256" key="3">
    <source>
        <dbReference type="ARBA" id="ARBA00022525"/>
    </source>
</evidence>
<feature type="region of interest" description="Disordered" evidence="6">
    <location>
        <begin position="117"/>
        <end position="182"/>
    </location>
</feature>
<evidence type="ECO:0000256" key="6">
    <source>
        <dbReference type="SAM" id="MobiDB-lite"/>
    </source>
</evidence>
<dbReference type="CDD" id="cd05384">
    <property type="entry name" value="CAP_PRY1-like"/>
    <property type="match status" value="1"/>
</dbReference>
<dbReference type="FunFam" id="3.40.33.10:FF:000012">
    <property type="entry name" value="Secreted protein PRY1"/>
    <property type="match status" value="1"/>
</dbReference>
<evidence type="ECO:0000256" key="2">
    <source>
        <dbReference type="ARBA" id="ARBA00009923"/>
    </source>
</evidence>
<evidence type="ECO:0000256" key="4">
    <source>
        <dbReference type="ARBA" id="ARBA00022729"/>
    </source>
</evidence>
<dbReference type="SUPFAM" id="SSF55797">
    <property type="entry name" value="PR-1-like"/>
    <property type="match status" value="1"/>
</dbReference>
<protein>
    <submittedName>
        <fullName evidence="9">LAMI_0H14510g1_1</fullName>
    </submittedName>
</protein>
<dbReference type="Proteomes" id="UP000191024">
    <property type="component" value="Chromosome H"/>
</dbReference>
<feature type="domain" description="SCP" evidence="8">
    <location>
        <begin position="178"/>
        <end position="306"/>
    </location>
</feature>
<proteinExistence type="inferred from homology"/>
<evidence type="ECO:0000256" key="1">
    <source>
        <dbReference type="ARBA" id="ARBA00004613"/>
    </source>
</evidence>
<dbReference type="PANTHER" id="PTHR10334">
    <property type="entry name" value="CYSTEINE-RICH SECRETORY PROTEIN-RELATED"/>
    <property type="match status" value="1"/>
</dbReference>
<accession>A0A1G4KI40</accession>
<dbReference type="InterPro" id="IPR018244">
    <property type="entry name" value="Allrgn_V5/Tpx1_CS"/>
</dbReference>
<dbReference type="GO" id="GO:0015908">
    <property type="term" value="P:fatty acid transport"/>
    <property type="evidence" value="ECO:0007669"/>
    <property type="project" value="UniProtKB-ARBA"/>
</dbReference>
<dbReference type="InterPro" id="IPR035940">
    <property type="entry name" value="CAP_sf"/>
</dbReference>
<comment type="similarity">
    <text evidence="2">Belongs to the CRISP family.</text>
</comment>